<gene>
    <name evidence="1" type="ORF">CEXT_476101</name>
</gene>
<keyword evidence="2" id="KW-1185">Reference proteome</keyword>
<dbReference type="EMBL" id="BPLR01002993">
    <property type="protein sequence ID" value="GIX80023.1"/>
    <property type="molecule type" value="Genomic_DNA"/>
</dbReference>
<dbReference type="AlphaFoldDB" id="A0AAV4N5P3"/>
<reference evidence="1 2" key="1">
    <citation type="submission" date="2021-06" db="EMBL/GenBank/DDBJ databases">
        <title>Caerostris extrusa draft genome.</title>
        <authorList>
            <person name="Kono N."/>
            <person name="Arakawa K."/>
        </authorList>
    </citation>
    <scope>NUCLEOTIDE SEQUENCE [LARGE SCALE GENOMIC DNA]</scope>
</reference>
<comment type="caution">
    <text evidence="1">The sequence shown here is derived from an EMBL/GenBank/DDBJ whole genome shotgun (WGS) entry which is preliminary data.</text>
</comment>
<evidence type="ECO:0000313" key="1">
    <source>
        <dbReference type="EMBL" id="GIX80023.1"/>
    </source>
</evidence>
<accession>A0AAV4N5P3</accession>
<organism evidence="1 2">
    <name type="scientific">Caerostris extrusa</name>
    <name type="common">Bark spider</name>
    <name type="synonym">Caerostris bankana</name>
    <dbReference type="NCBI Taxonomy" id="172846"/>
    <lineage>
        <taxon>Eukaryota</taxon>
        <taxon>Metazoa</taxon>
        <taxon>Ecdysozoa</taxon>
        <taxon>Arthropoda</taxon>
        <taxon>Chelicerata</taxon>
        <taxon>Arachnida</taxon>
        <taxon>Araneae</taxon>
        <taxon>Araneomorphae</taxon>
        <taxon>Entelegynae</taxon>
        <taxon>Araneoidea</taxon>
        <taxon>Araneidae</taxon>
        <taxon>Caerostris</taxon>
    </lineage>
</organism>
<sequence>MRNHAIKTFKQFLCYHCTKAILLFHTRIGDIHHHQYGVSSSSIWCLIIINMVSHHHQYGVSSSSSSLAKQHHGSFSNLCLILSVFSKATYRCCLFKG</sequence>
<name>A0AAV4N5P3_CAEEX</name>
<protein>
    <submittedName>
        <fullName evidence="1">Uncharacterized protein</fullName>
    </submittedName>
</protein>
<proteinExistence type="predicted"/>
<dbReference type="Proteomes" id="UP001054945">
    <property type="component" value="Unassembled WGS sequence"/>
</dbReference>
<evidence type="ECO:0000313" key="2">
    <source>
        <dbReference type="Proteomes" id="UP001054945"/>
    </source>
</evidence>